<comment type="similarity">
    <text evidence="1">Belongs to the LamB/PxpA family.</text>
</comment>
<dbReference type="NCBIfam" id="NF003814">
    <property type="entry name" value="PRK05406.1-3"/>
    <property type="match status" value="1"/>
</dbReference>
<gene>
    <name evidence="1" type="primary">pxpA</name>
    <name evidence="2" type="ORF">CAV_0686</name>
</gene>
<dbReference type="Pfam" id="PF03746">
    <property type="entry name" value="LamB_YcsF"/>
    <property type="match status" value="1"/>
</dbReference>
<keyword evidence="1" id="KW-0547">Nucleotide-binding</keyword>
<dbReference type="HAMAP" id="MF_00691">
    <property type="entry name" value="PxpA"/>
    <property type="match status" value="1"/>
</dbReference>
<dbReference type="GO" id="GO:0017168">
    <property type="term" value="F:5-oxoprolinase (ATP-hydrolyzing) activity"/>
    <property type="evidence" value="ECO:0007669"/>
    <property type="project" value="UniProtKB-UniRule"/>
</dbReference>
<keyword evidence="3" id="KW-1185">Reference proteome</keyword>
<comment type="subunit">
    <text evidence="1">Forms a complex composed of PxpA, PxpB and PxpC.</text>
</comment>
<protein>
    <recommendedName>
        <fullName evidence="1">5-oxoprolinase subunit A</fullName>
        <shortName evidence="1">5-OPase subunit A</shortName>
        <ecNumber evidence="1">3.5.2.9</ecNumber>
    </recommendedName>
    <alternativeName>
        <fullName evidence="1">5-oxoprolinase (ATP-hydrolyzing) subunit A</fullName>
    </alternativeName>
</protein>
<keyword evidence="1" id="KW-0378">Hydrolase</keyword>
<name>A0A222MXN3_9BACT</name>
<sequence length="255" mass="27894">MLKVDLNSDLGEAFSIYKMGLDEEILKYISSANIACGFHAGDPMVMDKTISLAKTNNVKIGAHPSFPDLLGFGRREMKISFDEAKNYTLYQLGALSAFAKAHNTKISHLKAHGAFYNMACKDEMLSLALCEAIASFDENIILLGLSSSLMCESARKKGLRYANEVFADRAYNEDGTLVSRSIKGSVIDDEQEAIKRVINMVKNGKVSTINGKEIDIKADSICVHGDNAKALDFVKNISLELKNAGIKISSLEELV</sequence>
<dbReference type="KEGG" id="cavi:CAV_0686"/>
<dbReference type="EC" id="3.5.2.9" evidence="1"/>
<dbReference type="PANTHER" id="PTHR30292">
    <property type="entry name" value="UNCHARACTERIZED PROTEIN YBGL-RELATED"/>
    <property type="match status" value="1"/>
</dbReference>
<dbReference type="OrthoDB" id="9773478at2"/>
<dbReference type="Gene3D" id="3.20.20.370">
    <property type="entry name" value="Glycoside hydrolase/deacetylase"/>
    <property type="match status" value="1"/>
</dbReference>
<keyword evidence="1" id="KW-0067">ATP-binding</keyword>
<dbReference type="AlphaFoldDB" id="A0A222MXN3"/>
<evidence type="ECO:0000256" key="1">
    <source>
        <dbReference type="HAMAP-Rule" id="MF_00691"/>
    </source>
</evidence>
<dbReference type="InterPro" id="IPR011330">
    <property type="entry name" value="Glyco_hydro/deAcase_b/a-brl"/>
</dbReference>
<dbReference type="GO" id="GO:0005524">
    <property type="term" value="F:ATP binding"/>
    <property type="evidence" value="ECO:0007669"/>
    <property type="project" value="UniProtKB-UniRule"/>
</dbReference>
<dbReference type="PANTHER" id="PTHR30292:SF0">
    <property type="entry name" value="5-OXOPROLINASE SUBUNIT A"/>
    <property type="match status" value="1"/>
</dbReference>
<dbReference type="EMBL" id="CP022347">
    <property type="protein sequence ID" value="ASQ30352.1"/>
    <property type="molecule type" value="Genomic_DNA"/>
</dbReference>
<dbReference type="RefSeq" id="WP_094325119.1">
    <property type="nucleotide sequence ID" value="NZ_CP022347.1"/>
</dbReference>
<dbReference type="CDD" id="cd10787">
    <property type="entry name" value="LamB_YcsF_like"/>
    <property type="match status" value="1"/>
</dbReference>
<evidence type="ECO:0000313" key="2">
    <source>
        <dbReference type="EMBL" id="ASQ30352.1"/>
    </source>
</evidence>
<dbReference type="GO" id="GO:0005975">
    <property type="term" value="P:carbohydrate metabolic process"/>
    <property type="evidence" value="ECO:0007669"/>
    <property type="project" value="InterPro"/>
</dbReference>
<comment type="catalytic activity">
    <reaction evidence="1">
        <text>5-oxo-L-proline + ATP + 2 H2O = L-glutamate + ADP + phosphate + H(+)</text>
        <dbReference type="Rhea" id="RHEA:10348"/>
        <dbReference type="ChEBI" id="CHEBI:15377"/>
        <dbReference type="ChEBI" id="CHEBI:15378"/>
        <dbReference type="ChEBI" id="CHEBI:29985"/>
        <dbReference type="ChEBI" id="CHEBI:30616"/>
        <dbReference type="ChEBI" id="CHEBI:43474"/>
        <dbReference type="ChEBI" id="CHEBI:58402"/>
        <dbReference type="ChEBI" id="CHEBI:456216"/>
        <dbReference type="EC" id="3.5.2.9"/>
    </reaction>
</comment>
<dbReference type="InterPro" id="IPR005501">
    <property type="entry name" value="LamB/YcsF/PxpA-like"/>
</dbReference>
<proteinExistence type="inferred from homology"/>
<dbReference type="SUPFAM" id="SSF88713">
    <property type="entry name" value="Glycoside hydrolase/deacetylase"/>
    <property type="match status" value="1"/>
</dbReference>
<accession>A0A222MXN3</accession>
<evidence type="ECO:0000313" key="3">
    <source>
        <dbReference type="Proteomes" id="UP000201169"/>
    </source>
</evidence>
<comment type="function">
    <text evidence="1">Catalyzes the cleavage of 5-oxoproline to form L-glutamate coupled to the hydrolysis of ATP to ADP and inorganic phosphate.</text>
</comment>
<organism evidence="2 3">
    <name type="scientific">Campylobacter avium LMG 24591</name>
    <dbReference type="NCBI Taxonomy" id="522484"/>
    <lineage>
        <taxon>Bacteria</taxon>
        <taxon>Pseudomonadati</taxon>
        <taxon>Campylobacterota</taxon>
        <taxon>Epsilonproteobacteria</taxon>
        <taxon>Campylobacterales</taxon>
        <taxon>Campylobacteraceae</taxon>
        <taxon>Campylobacter</taxon>
    </lineage>
</organism>
<dbReference type="NCBIfam" id="NF003816">
    <property type="entry name" value="PRK05406.1-5"/>
    <property type="match status" value="1"/>
</dbReference>
<dbReference type="Proteomes" id="UP000201169">
    <property type="component" value="Chromosome"/>
</dbReference>
<reference evidence="2 3" key="1">
    <citation type="submission" date="2017-07" db="EMBL/GenBank/DDBJ databases">
        <title>Analysis of two Campylobacter avium genomes and identification of a novel hippuricase gene.</title>
        <authorList>
            <person name="Miller W.G."/>
            <person name="Chapman M.H."/>
            <person name="Yee E."/>
            <person name="Revez J."/>
            <person name="Bono J.L."/>
            <person name="Rossi M."/>
        </authorList>
    </citation>
    <scope>NUCLEOTIDE SEQUENCE [LARGE SCALE GENOMIC DNA]</scope>
    <source>
        <strain evidence="2 3">LMG 24591</strain>
    </source>
</reference>